<dbReference type="ExpressionAtlas" id="A0A178V2J0">
    <property type="expression patterns" value="baseline"/>
</dbReference>
<proteinExistence type="predicted"/>
<reference evidence="3" key="1">
    <citation type="journal article" date="2016" name="Proc. Natl. Acad. Sci. U.S.A.">
        <title>Chromosome-level assembly of Arabidopsis thaliana Ler reveals the extent of translocation and inversion polymorphisms.</title>
        <authorList>
            <person name="Zapata L."/>
            <person name="Ding J."/>
            <person name="Willing E.M."/>
            <person name="Hartwig B."/>
            <person name="Bezdan D."/>
            <person name="Jiao W.B."/>
            <person name="Patel V."/>
            <person name="Velikkakam James G."/>
            <person name="Koornneef M."/>
            <person name="Ossowski S."/>
            <person name="Schneeberger K."/>
        </authorList>
    </citation>
    <scope>NUCLEOTIDE SEQUENCE [LARGE SCALE GENOMIC DNA]</scope>
    <source>
        <strain evidence="3">cv. Landsberg erecta</strain>
    </source>
</reference>
<dbReference type="Pfam" id="PF03478">
    <property type="entry name" value="Beta-prop_KIB1-4"/>
    <property type="match status" value="1"/>
</dbReference>
<dbReference type="SUPFAM" id="SSF101908">
    <property type="entry name" value="Putative isomerase YbhE"/>
    <property type="match status" value="1"/>
</dbReference>
<gene>
    <name evidence="2" type="ordered locus">AXX17_At4g14460</name>
</gene>
<dbReference type="PANTHER" id="PTHR44259">
    <property type="entry name" value="OS07G0183000 PROTEIN-RELATED"/>
    <property type="match status" value="1"/>
</dbReference>
<name>A0A178V2J0_ARATH</name>
<sequence>MAPLNSQAAGEEESNYQCRFPRFMHLSWKRPYLTRVFDLAVIQKKQKKEMSDSEEKKCNDDSKQPVLILDLLRSILERLSFVDFHRGRCISLEWYSASESCLAVKNPTSPWIILFPSENVESKNDSCKLYNPRDHSSYIVRDLGFDLARSRCLASSGSWFLMLDHRTDFHILNLFTRVRIPLPPLESTGDGNVFKRVYENVSDGSCIKIDNAVLWVDEKRRDYLVVWNISRLFGYHKKGDENNSWKVFKPLENERCIIDMAFKENKLYVLSVTRKVTVYDFSGGNSPVKCATFPSLRFRNGYSYNTQGCHYKVAVTLSGEVLIIVAKVEPYPRVECFFAVYKMDHNSSGYERISLGGEALLLDLGITVEAKYMKNCIYFSNDQFHRYNGKSLCDDSNKNGICVYHIRSRYVVQVFEHLTASSKIAFKDARWFFPIFGGKWLL</sequence>
<dbReference type="PANTHER" id="PTHR44259:SF15">
    <property type="entry name" value="F-BOX PROTEIN KIB2-RELATED"/>
    <property type="match status" value="1"/>
</dbReference>
<feature type="domain" description="KIB1-4 beta-propeller" evidence="1">
    <location>
        <begin position="130"/>
        <end position="404"/>
    </location>
</feature>
<dbReference type="InterPro" id="IPR050942">
    <property type="entry name" value="F-box_BR-signaling"/>
</dbReference>
<dbReference type="AlphaFoldDB" id="A0A178V2J0"/>
<comment type="caution">
    <text evidence="2">The sequence shown here is derived from an EMBL/GenBank/DDBJ whole genome shotgun (WGS) entry which is preliminary data.</text>
</comment>
<organism evidence="2 3">
    <name type="scientific">Arabidopsis thaliana</name>
    <name type="common">Mouse-ear cress</name>
    <dbReference type="NCBI Taxonomy" id="3702"/>
    <lineage>
        <taxon>Eukaryota</taxon>
        <taxon>Viridiplantae</taxon>
        <taxon>Streptophyta</taxon>
        <taxon>Embryophyta</taxon>
        <taxon>Tracheophyta</taxon>
        <taxon>Spermatophyta</taxon>
        <taxon>Magnoliopsida</taxon>
        <taxon>eudicotyledons</taxon>
        <taxon>Gunneridae</taxon>
        <taxon>Pentapetalae</taxon>
        <taxon>rosids</taxon>
        <taxon>malvids</taxon>
        <taxon>Brassicales</taxon>
        <taxon>Brassicaceae</taxon>
        <taxon>Camelineae</taxon>
        <taxon>Arabidopsis</taxon>
    </lineage>
</organism>
<evidence type="ECO:0000313" key="2">
    <source>
        <dbReference type="EMBL" id="OAO99857.1"/>
    </source>
</evidence>
<evidence type="ECO:0000259" key="1">
    <source>
        <dbReference type="Pfam" id="PF03478"/>
    </source>
</evidence>
<dbReference type="EMBL" id="LUHQ01000004">
    <property type="protein sequence ID" value="OAO99857.1"/>
    <property type="molecule type" value="Genomic_DNA"/>
</dbReference>
<accession>A0A178V2J0</accession>
<protein>
    <recommendedName>
        <fullName evidence="1">KIB1-4 beta-propeller domain-containing protein</fullName>
    </recommendedName>
</protein>
<dbReference type="InterPro" id="IPR005174">
    <property type="entry name" value="KIB1-4_b-propeller"/>
</dbReference>
<dbReference type="Proteomes" id="UP000078284">
    <property type="component" value="Chromosome 4"/>
</dbReference>
<evidence type="ECO:0000313" key="3">
    <source>
        <dbReference type="Proteomes" id="UP000078284"/>
    </source>
</evidence>